<organism evidence="1 2">
    <name type="scientific">Bonamia ostreae</name>
    <dbReference type="NCBI Taxonomy" id="126728"/>
    <lineage>
        <taxon>Eukaryota</taxon>
        <taxon>Sar</taxon>
        <taxon>Rhizaria</taxon>
        <taxon>Endomyxa</taxon>
        <taxon>Ascetosporea</taxon>
        <taxon>Haplosporida</taxon>
        <taxon>Bonamia</taxon>
    </lineage>
</organism>
<gene>
    <name evidence="1" type="ORF">MHBO_002055</name>
</gene>
<protein>
    <recommendedName>
        <fullName evidence="3">GIY-YIG homing endonuclease</fullName>
    </recommendedName>
</protein>
<dbReference type="Proteomes" id="UP001439008">
    <property type="component" value="Unassembled WGS sequence"/>
</dbReference>
<accession>A0ABV2ALU8</accession>
<comment type="caution">
    <text evidence="1">The sequence shown here is derived from an EMBL/GenBank/DDBJ whole genome shotgun (WGS) entry which is preliminary data.</text>
</comment>
<evidence type="ECO:0000313" key="1">
    <source>
        <dbReference type="EMBL" id="MES1920378.1"/>
    </source>
</evidence>
<proteinExistence type="predicted"/>
<sequence>MSLCYCNKKQNEFCPEAPIVLMTKYLKNGTDYINKIADSFRNGYNYKISYNRNKFNNRNVQISEFALNNIRRYQTSNNSRTFDEDEFEKENKNVEKRAGKIEKVDDYKKYGEYKEEIIKAEQQAELIFEKEKSSSSVYYPELPLNLDLLWK</sequence>
<name>A0ABV2ALU8_9EUKA</name>
<evidence type="ECO:0008006" key="3">
    <source>
        <dbReference type="Google" id="ProtNLM"/>
    </source>
</evidence>
<dbReference type="EMBL" id="JBDODL010000638">
    <property type="protein sequence ID" value="MES1920378.1"/>
    <property type="molecule type" value="Genomic_DNA"/>
</dbReference>
<evidence type="ECO:0000313" key="2">
    <source>
        <dbReference type="Proteomes" id="UP001439008"/>
    </source>
</evidence>
<reference evidence="1 2" key="1">
    <citation type="journal article" date="2024" name="BMC Biol.">
        <title>Comparative genomics of Ascetosporea gives new insight into the evolutionary basis for animal parasitism in Rhizaria.</title>
        <authorList>
            <person name="Hiltunen Thoren M."/>
            <person name="Onut-Brannstrom I."/>
            <person name="Alfjorden A."/>
            <person name="Peckova H."/>
            <person name="Swords F."/>
            <person name="Hooper C."/>
            <person name="Holzer A.S."/>
            <person name="Bass D."/>
            <person name="Burki F."/>
        </authorList>
    </citation>
    <scope>NUCLEOTIDE SEQUENCE [LARGE SCALE GENOMIC DNA]</scope>
    <source>
        <strain evidence="1">20-A016</strain>
    </source>
</reference>
<keyword evidence="2" id="KW-1185">Reference proteome</keyword>